<dbReference type="STRING" id="52.CMC5_016650"/>
<dbReference type="AlphaFoldDB" id="A0A0K1E9J9"/>
<dbReference type="EMBL" id="CP012159">
    <property type="protein sequence ID" value="AKT37524.1"/>
    <property type="molecule type" value="Genomic_DNA"/>
</dbReference>
<dbReference type="Gene3D" id="2.90.10.10">
    <property type="entry name" value="Bulb-type lectin domain"/>
    <property type="match status" value="2"/>
</dbReference>
<keyword evidence="1" id="KW-0732">Signal</keyword>
<dbReference type="SUPFAM" id="SSF51110">
    <property type="entry name" value="alpha-D-mannose-specific plant lectins"/>
    <property type="match status" value="2"/>
</dbReference>
<evidence type="ECO:0000313" key="4">
    <source>
        <dbReference type="Proteomes" id="UP000067626"/>
    </source>
</evidence>
<evidence type="ECO:0000313" key="3">
    <source>
        <dbReference type="EMBL" id="AKT37524.1"/>
    </source>
</evidence>
<gene>
    <name evidence="3" type="ORF">CMC5_016650</name>
</gene>
<feature type="domain" description="Bulb-type lectin" evidence="2">
    <location>
        <begin position="30"/>
        <end position="138"/>
    </location>
</feature>
<evidence type="ECO:0000259" key="2">
    <source>
        <dbReference type="PROSITE" id="PS50927"/>
    </source>
</evidence>
<organism evidence="3 4">
    <name type="scientific">Chondromyces crocatus</name>
    <dbReference type="NCBI Taxonomy" id="52"/>
    <lineage>
        <taxon>Bacteria</taxon>
        <taxon>Pseudomonadati</taxon>
        <taxon>Myxococcota</taxon>
        <taxon>Polyangia</taxon>
        <taxon>Polyangiales</taxon>
        <taxon>Polyangiaceae</taxon>
        <taxon>Chondromyces</taxon>
    </lineage>
</organism>
<dbReference type="Gene3D" id="2.90.10.30">
    <property type="match status" value="1"/>
</dbReference>
<dbReference type="SMART" id="SM00108">
    <property type="entry name" value="B_lectin"/>
    <property type="match status" value="2"/>
</dbReference>
<accession>A0A0K1E9J9</accession>
<dbReference type="InterPro" id="IPR001480">
    <property type="entry name" value="Bulb-type_lectin_dom"/>
</dbReference>
<keyword evidence="4" id="KW-1185">Reference proteome</keyword>
<feature type="chain" id="PRO_5005459062" description="Bulb-type lectin domain-containing protein" evidence="1">
    <location>
        <begin position="31"/>
        <end position="266"/>
    </location>
</feature>
<feature type="signal peptide" evidence="1">
    <location>
        <begin position="1"/>
        <end position="30"/>
    </location>
</feature>
<dbReference type="Proteomes" id="UP000067626">
    <property type="component" value="Chromosome"/>
</dbReference>
<reference evidence="3 4" key="1">
    <citation type="submission" date="2015-07" db="EMBL/GenBank/DDBJ databases">
        <title>Genome analysis of myxobacterium Chondromyces crocatus Cm c5 reveals a high potential for natural compound synthesis and the genetic basis for the loss of fruiting body formation.</title>
        <authorList>
            <person name="Zaburannyi N."/>
            <person name="Bunk B."/>
            <person name="Maier J."/>
            <person name="Overmann J."/>
            <person name="Mueller R."/>
        </authorList>
    </citation>
    <scope>NUCLEOTIDE SEQUENCE [LARGE SCALE GENOMIC DNA]</scope>
    <source>
        <strain evidence="3 4">Cm c5</strain>
    </source>
</reference>
<dbReference type="RefSeq" id="WP_169796481.1">
    <property type="nucleotide sequence ID" value="NZ_CP012159.1"/>
</dbReference>
<sequence length="266" mass="29066">MTRINGLVLRSSLCAAAFGATLAVGSSAMAHSIEPEQRLECGQGIYSDDGRSYFGLQNDGNLILSRGGRSMWTSNTRGLNIRYGLMQGDGNFVLFDHHNRARWSTGTFGHPGAYLNLLDDGNVFLYGARETLWSSYTEQANVSCGDVITLRPGGMLYPGHHLYTGDRGYSLGLLNEGGLCLHGRGGRSLWSTGAFNRPIQYATMLNDGNFVVIDRFGQDVWSTGTAGYPDAYLEVGCNGNAAIYNPGRPIWSLNRGSWMNGWNRGW</sequence>
<dbReference type="InterPro" id="IPR036426">
    <property type="entry name" value="Bulb-type_lectin_dom_sf"/>
</dbReference>
<evidence type="ECO:0000256" key="1">
    <source>
        <dbReference type="SAM" id="SignalP"/>
    </source>
</evidence>
<feature type="domain" description="Bulb-type lectin" evidence="2">
    <location>
        <begin position="147"/>
        <end position="256"/>
    </location>
</feature>
<protein>
    <recommendedName>
        <fullName evidence="2">Bulb-type lectin domain-containing protein</fullName>
    </recommendedName>
</protein>
<proteinExistence type="predicted"/>
<dbReference type="PROSITE" id="PS50927">
    <property type="entry name" value="BULB_LECTIN"/>
    <property type="match status" value="2"/>
</dbReference>
<dbReference type="KEGG" id="ccro:CMC5_016650"/>
<name>A0A0K1E9J9_CHOCO</name>